<dbReference type="InterPro" id="IPR051786">
    <property type="entry name" value="ASN_synthetase/amidase"/>
</dbReference>
<dbReference type="GO" id="GO:0004066">
    <property type="term" value="F:asparagine synthase (glutamine-hydrolyzing) activity"/>
    <property type="evidence" value="ECO:0007669"/>
    <property type="project" value="UniProtKB-EC"/>
</dbReference>
<comment type="similarity">
    <text evidence="2">Belongs to the asparagine synthetase family.</text>
</comment>
<dbReference type="Gene3D" id="3.60.20.10">
    <property type="entry name" value="Glutamine Phosphoribosylpyrophosphate, subunit 1, domain 1"/>
    <property type="match status" value="1"/>
</dbReference>
<dbReference type="Proteomes" id="UP001575105">
    <property type="component" value="Unassembled WGS sequence"/>
</dbReference>
<dbReference type="CDD" id="cd00712">
    <property type="entry name" value="AsnB"/>
    <property type="match status" value="1"/>
</dbReference>
<evidence type="ECO:0000259" key="8">
    <source>
        <dbReference type="PROSITE" id="PS51278"/>
    </source>
</evidence>
<dbReference type="NCBIfam" id="TIGR01536">
    <property type="entry name" value="asn_synth_AEB"/>
    <property type="match status" value="1"/>
</dbReference>
<dbReference type="InterPro" id="IPR014729">
    <property type="entry name" value="Rossmann-like_a/b/a_fold"/>
</dbReference>
<comment type="caution">
    <text evidence="9">The sequence shown here is derived from an EMBL/GenBank/DDBJ whole genome shotgun (WGS) entry which is preliminary data.</text>
</comment>
<dbReference type="Pfam" id="PF13537">
    <property type="entry name" value="GATase_7"/>
    <property type="match status" value="1"/>
</dbReference>
<keyword evidence="6" id="KW-0315">Glutamine amidotransferase</keyword>
<keyword evidence="9" id="KW-0436">Ligase</keyword>
<dbReference type="PANTHER" id="PTHR43284">
    <property type="entry name" value="ASPARAGINE SYNTHETASE (GLUTAMINE-HYDROLYZING)"/>
    <property type="match status" value="1"/>
</dbReference>
<evidence type="ECO:0000256" key="7">
    <source>
        <dbReference type="ARBA" id="ARBA00048741"/>
    </source>
</evidence>
<dbReference type="EC" id="6.3.5.4" evidence="3"/>
<evidence type="ECO:0000313" key="10">
    <source>
        <dbReference type="Proteomes" id="UP001575105"/>
    </source>
</evidence>
<evidence type="ECO:0000256" key="4">
    <source>
        <dbReference type="ARBA" id="ARBA00022741"/>
    </source>
</evidence>
<gene>
    <name evidence="9" type="primary">asnB</name>
    <name evidence="9" type="ORF">ACERK3_15565</name>
</gene>
<protein>
    <recommendedName>
        <fullName evidence="3">asparagine synthase (glutamine-hydrolyzing)</fullName>
        <ecNumber evidence="3">6.3.5.4</ecNumber>
    </recommendedName>
</protein>
<dbReference type="RefSeq" id="WP_425346629.1">
    <property type="nucleotide sequence ID" value="NZ_JBGUBD010000011.1"/>
</dbReference>
<dbReference type="InterPro" id="IPR017932">
    <property type="entry name" value="GATase_2_dom"/>
</dbReference>
<evidence type="ECO:0000256" key="2">
    <source>
        <dbReference type="ARBA" id="ARBA00005752"/>
    </source>
</evidence>
<dbReference type="InterPro" id="IPR033738">
    <property type="entry name" value="AsnB_N"/>
</dbReference>
<keyword evidence="10" id="KW-1185">Reference proteome</keyword>
<dbReference type="EMBL" id="JBGUBD010000011">
    <property type="protein sequence ID" value="MFA9479705.1"/>
    <property type="molecule type" value="Genomic_DNA"/>
</dbReference>
<dbReference type="InterPro" id="IPR029055">
    <property type="entry name" value="Ntn_hydrolases_N"/>
</dbReference>
<dbReference type="Pfam" id="PF00733">
    <property type="entry name" value="Asn_synthase"/>
    <property type="match status" value="1"/>
</dbReference>
<proteinExistence type="inferred from homology"/>
<dbReference type="Gene3D" id="3.40.50.620">
    <property type="entry name" value="HUPs"/>
    <property type="match status" value="1"/>
</dbReference>
<keyword evidence="5" id="KW-0067">ATP-binding</keyword>
<organism evidence="9 10">
    <name type="scientific">Natronomicrosphaera hydrolytica</name>
    <dbReference type="NCBI Taxonomy" id="3242702"/>
    <lineage>
        <taxon>Bacteria</taxon>
        <taxon>Pseudomonadati</taxon>
        <taxon>Planctomycetota</taxon>
        <taxon>Phycisphaerae</taxon>
        <taxon>Phycisphaerales</taxon>
        <taxon>Phycisphaeraceae</taxon>
        <taxon>Natronomicrosphaera</taxon>
    </lineage>
</organism>
<sequence length="637" mass="70607">MCGIAGIVQFDDRPTPMGRVEAMRRHLRHRGPDGDGVSQHDRCALAHTRLSIIDLLSGSQPMHLPGLPNADGEPPPKHSSAGPLHLVFNGEIYNHRDLRQKLERRGHTFASDHSDTEVLLLGYRQWGDQLPKHLHGMFAFAIWDEQARTLLLARDRVGKKPLYFQQQGKTFAFASLVATLLAGDTAEPTIDPLAMLTFLRFGYPFAQSMIAGIEELPPAHCMTVDAKGRRQLDRYWRPPPVSRTSTALGAVDALEEVIDEAVRSRLEADVPLGCFLSGGIDSSIIAALGQRCLQQRGDGPLKTFSVAMPAIGYDESSHARTVAEHLGTEHTVLQAKADDAMADLERLMAVAGEPTADSSILPTHWLCRVTREHVKAALSGDGGDELFGGYDRYRALRLLATHRPWLRALPTSLLHTTNAKSRRTALRRLIEAGRAGASPATQYQQMVHLFTEAQIRELGMVGVSELASAGTPAVPDWTNEGDAVHAAMRWDLTHYLPFEVLRKVDRASMAVALEVRCPLLDTQVCDLAGHLPPRVLMPGGQPKGLLRQLARWYLPASIVGRRKQGFAVPIGNWFRTHLRDALADRLTAGDLSRLGVSETEARRYFDEHLAERADHTHRLFALLQLALWRRWLDAEKI</sequence>
<keyword evidence="4" id="KW-0547">Nucleotide-binding</keyword>
<comment type="pathway">
    <text evidence="1">Amino-acid biosynthesis; L-asparagine biosynthesis; L-asparagine from L-aspartate (L-Gln route): step 1/1.</text>
</comment>
<feature type="domain" description="Glutamine amidotransferase type-2" evidence="8">
    <location>
        <begin position="2"/>
        <end position="227"/>
    </location>
</feature>
<evidence type="ECO:0000256" key="5">
    <source>
        <dbReference type="ARBA" id="ARBA00022840"/>
    </source>
</evidence>
<dbReference type="SUPFAM" id="SSF52402">
    <property type="entry name" value="Adenine nucleotide alpha hydrolases-like"/>
    <property type="match status" value="1"/>
</dbReference>
<dbReference type="PROSITE" id="PS51278">
    <property type="entry name" value="GATASE_TYPE_2"/>
    <property type="match status" value="1"/>
</dbReference>
<evidence type="ECO:0000313" key="9">
    <source>
        <dbReference type="EMBL" id="MFA9479705.1"/>
    </source>
</evidence>
<dbReference type="PIRSF" id="PIRSF001589">
    <property type="entry name" value="Asn_synthetase_glu-h"/>
    <property type="match status" value="1"/>
</dbReference>
<accession>A0ABV4U7X8</accession>
<evidence type="ECO:0000256" key="1">
    <source>
        <dbReference type="ARBA" id="ARBA00005187"/>
    </source>
</evidence>
<evidence type="ECO:0000256" key="3">
    <source>
        <dbReference type="ARBA" id="ARBA00012737"/>
    </source>
</evidence>
<dbReference type="PANTHER" id="PTHR43284:SF1">
    <property type="entry name" value="ASPARAGINE SYNTHETASE"/>
    <property type="match status" value="1"/>
</dbReference>
<reference evidence="9 10" key="1">
    <citation type="submission" date="2024-08" db="EMBL/GenBank/DDBJ databases">
        <title>Whole-genome sequencing of halo(alkali)philic microorganisms from hypersaline lakes.</title>
        <authorList>
            <person name="Sorokin D.Y."/>
            <person name="Merkel A.Y."/>
            <person name="Messina E."/>
            <person name="Yakimov M."/>
        </authorList>
    </citation>
    <scope>NUCLEOTIDE SEQUENCE [LARGE SCALE GENOMIC DNA]</scope>
    <source>
        <strain evidence="9 10">AB-hyl4</strain>
    </source>
</reference>
<name>A0ABV4U7X8_9BACT</name>
<dbReference type="SUPFAM" id="SSF56235">
    <property type="entry name" value="N-terminal nucleophile aminohydrolases (Ntn hydrolases)"/>
    <property type="match status" value="1"/>
</dbReference>
<dbReference type="CDD" id="cd01991">
    <property type="entry name" value="Asn_synthase_B_C"/>
    <property type="match status" value="1"/>
</dbReference>
<comment type="catalytic activity">
    <reaction evidence="7">
        <text>L-aspartate + L-glutamine + ATP + H2O = L-asparagine + L-glutamate + AMP + diphosphate + H(+)</text>
        <dbReference type="Rhea" id="RHEA:12228"/>
        <dbReference type="ChEBI" id="CHEBI:15377"/>
        <dbReference type="ChEBI" id="CHEBI:15378"/>
        <dbReference type="ChEBI" id="CHEBI:29985"/>
        <dbReference type="ChEBI" id="CHEBI:29991"/>
        <dbReference type="ChEBI" id="CHEBI:30616"/>
        <dbReference type="ChEBI" id="CHEBI:33019"/>
        <dbReference type="ChEBI" id="CHEBI:58048"/>
        <dbReference type="ChEBI" id="CHEBI:58359"/>
        <dbReference type="ChEBI" id="CHEBI:456215"/>
        <dbReference type="EC" id="6.3.5.4"/>
    </reaction>
</comment>
<dbReference type="InterPro" id="IPR006426">
    <property type="entry name" value="Asn_synth_AEB"/>
</dbReference>
<dbReference type="InterPro" id="IPR001962">
    <property type="entry name" value="Asn_synthase"/>
</dbReference>
<evidence type="ECO:0000256" key="6">
    <source>
        <dbReference type="ARBA" id="ARBA00022962"/>
    </source>
</evidence>